<comment type="caution">
    <text evidence="4">The sequence shown here is derived from an EMBL/GenBank/DDBJ whole genome shotgun (WGS) entry which is preliminary data.</text>
</comment>
<feature type="signal peptide" evidence="3">
    <location>
        <begin position="1"/>
        <end position="21"/>
    </location>
</feature>
<feature type="region of interest" description="Disordered" evidence="1">
    <location>
        <begin position="75"/>
        <end position="124"/>
    </location>
</feature>
<dbReference type="EMBL" id="JAYKXP010000077">
    <property type="protein sequence ID" value="KAK7030339.1"/>
    <property type="molecule type" value="Genomic_DNA"/>
</dbReference>
<organism evidence="4 5">
    <name type="scientific">Paramarasmius palmivorus</name>
    <dbReference type="NCBI Taxonomy" id="297713"/>
    <lineage>
        <taxon>Eukaryota</taxon>
        <taxon>Fungi</taxon>
        <taxon>Dikarya</taxon>
        <taxon>Basidiomycota</taxon>
        <taxon>Agaricomycotina</taxon>
        <taxon>Agaricomycetes</taxon>
        <taxon>Agaricomycetidae</taxon>
        <taxon>Agaricales</taxon>
        <taxon>Marasmiineae</taxon>
        <taxon>Marasmiaceae</taxon>
        <taxon>Paramarasmius</taxon>
    </lineage>
</organism>
<feature type="region of interest" description="Disordered" evidence="1">
    <location>
        <begin position="242"/>
        <end position="269"/>
    </location>
</feature>
<feature type="compositionally biased region" description="Low complexity" evidence="1">
    <location>
        <begin position="104"/>
        <end position="124"/>
    </location>
</feature>
<feature type="region of interest" description="Disordered" evidence="1">
    <location>
        <begin position="32"/>
        <end position="53"/>
    </location>
</feature>
<evidence type="ECO:0000313" key="4">
    <source>
        <dbReference type="EMBL" id="KAK7030339.1"/>
    </source>
</evidence>
<keyword evidence="2" id="KW-0812">Transmembrane</keyword>
<evidence type="ECO:0000256" key="1">
    <source>
        <dbReference type="SAM" id="MobiDB-lite"/>
    </source>
</evidence>
<feature type="compositionally biased region" description="Pro residues" evidence="1">
    <location>
        <begin position="94"/>
        <end position="103"/>
    </location>
</feature>
<feature type="compositionally biased region" description="Low complexity" evidence="1">
    <location>
        <begin position="75"/>
        <end position="93"/>
    </location>
</feature>
<feature type="chain" id="PRO_5043765718" description="Ig-like domain-containing protein" evidence="3">
    <location>
        <begin position="22"/>
        <end position="391"/>
    </location>
</feature>
<feature type="compositionally biased region" description="Basic and acidic residues" evidence="1">
    <location>
        <begin position="321"/>
        <end position="334"/>
    </location>
</feature>
<protein>
    <recommendedName>
        <fullName evidence="6">Ig-like domain-containing protein</fullName>
    </recommendedName>
</protein>
<keyword evidence="3" id="KW-0732">Signal</keyword>
<feature type="compositionally biased region" description="Low complexity" evidence="1">
    <location>
        <begin position="248"/>
        <end position="269"/>
    </location>
</feature>
<dbReference type="AlphaFoldDB" id="A0AAW0BUX5"/>
<keyword evidence="2" id="KW-1133">Transmembrane helix</keyword>
<accession>A0AAW0BUX5</accession>
<evidence type="ECO:0008006" key="6">
    <source>
        <dbReference type="Google" id="ProtNLM"/>
    </source>
</evidence>
<name>A0AAW0BUX5_9AGAR</name>
<dbReference type="Proteomes" id="UP001383192">
    <property type="component" value="Unassembled WGS sequence"/>
</dbReference>
<evidence type="ECO:0000256" key="2">
    <source>
        <dbReference type="SAM" id="Phobius"/>
    </source>
</evidence>
<feature type="transmembrane region" description="Helical" evidence="2">
    <location>
        <begin position="277"/>
        <end position="300"/>
    </location>
</feature>
<evidence type="ECO:0000313" key="5">
    <source>
        <dbReference type="Proteomes" id="UP001383192"/>
    </source>
</evidence>
<gene>
    <name evidence="4" type="ORF">VNI00_014196</name>
</gene>
<proteinExistence type="predicted"/>
<keyword evidence="5" id="KW-1185">Reference proteome</keyword>
<evidence type="ECO:0000256" key="3">
    <source>
        <dbReference type="SAM" id="SignalP"/>
    </source>
</evidence>
<sequence length="391" mass="42087">MVITFYLVLVILAQLWDKASAVQCTSVAMCKRQEDPPTATPPTNAKTSMSISSSDRETIGSFIVAMSIELVSTTQDTIQDTSTTSTNPPTSASPRPPPSPTSPTPEQTDTSISQTSKTSVSSIAAPTQQAAPQITFLLDILTACEPAKLRWTSSNVDNISFNLTIISNDTTDTPHTSSEFPLATGISASKNDYDWSKVTIPQGKYLLNALDEFNTRTLATSPFLVQNGTDISCLATNGTLTAKSIERPSPTSPTNPSSSPSQSNTVTPTKSSINIPVIIGATVGSVLFLVLGLSLGYRYLRRKARGITPKPIDPYPTEYTKSSEHQRSKFRNDEGSECSNDAAPAQNHAQAPEMQARIHRHEDSGWRPPPPASESMGSNLIHMPPEYENAL</sequence>
<reference evidence="4 5" key="1">
    <citation type="submission" date="2024-01" db="EMBL/GenBank/DDBJ databases">
        <title>A draft genome for a cacao thread blight-causing isolate of Paramarasmius palmivorus.</title>
        <authorList>
            <person name="Baruah I.K."/>
            <person name="Bukari Y."/>
            <person name="Amoako-Attah I."/>
            <person name="Meinhardt L.W."/>
            <person name="Bailey B.A."/>
            <person name="Cohen S.P."/>
        </authorList>
    </citation>
    <scope>NUCLEOTIDE SEQUENCE [LARGE SCALE GENOMIC DNA]</scope>
    <source>
        <strain evidence="4 5">GH-12</strain>
    </source>
</reference>
<feature type="region of interest" description="Disordered" evidence="1">
    <location>
        <begin position="307"/>
        <end position="391"/>
    </location>
</feature>
<keyword evidence="2" id="KW-0472">Membrane</keyword>